<reference evidence="2 3" key="1">
    <citation type="submission" date="2018-12" db="EMBL/GenBank/DDBJ databases">
        <title>Unveiling genomic diversity among members of the Bifidobacterium pseudolongum species, a widely distributed gut commensal of the animal kingdom.</title>
        <authorList>
            <person name="Lugli G.A."/>
            <person name="Duranti S."/>
            <person name="Albert K."/>
            <person name="Mancabelli L."/>
            <person name="Napoli S."/>
            <person name="Viappiani A."/>
            <person name="Anzalone R."/>
            <person name="Longhi G."/>
            <person name="Milani C."/>
            <person name="Turroni F."/>
            <person name="Alessandri G."/>
            <person name="Sela D.A."/>
            <person name="Van Sinderen D."/>
            <person name="Ventura M."/>
        </authorList>
    </citation>
    <scope>NUCLEOTIDE SEQUENCE [LARGE SCALE GENOMIC DNA]</scope>
    <source>
        <strain evidence="2 3">2093B</strain>
    </source>
</reference>
<name>A0A4Q5A3P0_9BIFI</name>
<organism evidence="2 3">
    <name type="scientific">Bifidobacterium pseudolongum subsp. globosum</name>
    <dbReference type="NCBI Taxonomy" id="1690"/>
    <lineage>
        <taxon>Bacteria</taxon>
        <taxon>Bacillati</taxon>
        <taxon>Actinomycetota</taxon>
        <taxon>Actinomycetes</taxon>
        <taxon>Bifidobacteriales</taxon>
        <taxon>Bifidobacteriaceae</taxon>
        <taxon>Bifidobacterium</taxon>
    </lineage>
</organism>
<dbReference type="AlphaFoldDB" id="A0A4Q5A3P0"/>
<dbReference type="InterPro" id="IPR010982">
    <property type="entry name" value="Lambda_DNA-bd_dom_sf"/>
</dbReference>
<comment type="caution">
    <text evidence="2">The sequence shown here is derived from an EMBL/GenBank/DDBJ whole genome shotgun (WGS) entry which is preliminary data.</text>
</comment>
<dbReference type="SUPFAM" id="SSF47413">
    <property type="entry name" value="lambda repressor-like DNA-binding domains"/>
    <property type="match status" value="1"/>
</dbReference>
<dbReference type="GO" id="GO:0003677">
    <property type="term" value="F:DNA binding"/>
    <property type="evidence" value="ECO:0007669"/>
    <property type="project" value="InterPro"/>
</dbReference>
<evidence type="ECO:0000259" key="1">
    <source>
        <dbReference type="PROSITE" id="PS50943"/>
    </source>
</evidence>
<dbReference type="Gene3D" id="1.10.260.40">
    <property type="entry name" value="lambda repressor-like DNA-binding domains"/>
    <property type="match status" value="1"/>
</dbReference>
<sequence length="295" mass="32823">MSVIPSVAQLCKFAKLFSCVLSMWYTISLMQIGEIVGAWLSNYRAEKKLTLEQIADASQRYGSGWAASTVSRMEKGSSKGDSLTALIILLATLNDLVDDAELKLESILEDYIGTVELSDSYATSYENLEKILEGEKVSFTYSSGEKLEHDIKKVAEYVGKDYDFVLQATSIHFSTHEYIAPKDTPVFNPSSMHKNHYVVSNHYPTAAEQRLETRLRDANEDLFGTPTKVWVDNSSRELGLAVAAICDVLYGHSLDEEAAKRAGEGATPQKRGRVTRVLADEILDYMRKVAAKLED</sequence>
<proteinExistence type="predicted"/>
<protein>
    <recommendedName>
        <fullName evidence="1">HTH cro/C1-type domain-containing protein</fullName>
    </recommendedName>
</protein>
<gene>
    <name evidence="2" type="ORF">PG2093B_0100</name>
</gene>
<feature type="domain" description="HTH cro/C1-type" evidence="1">
    <location>
        <begin position="40"/>
        <end position="100"/>
    </location>
</feature>
<evidence type="ECO:0000313" key="2">
    <source>
        <dbReference type="EMBL" id="RYQ12524.1"/>
    </source>
</evidence>
<evidence type="ECO:0000313" key="3">
    <source>
        <dbReference type="Proteomes" id="UP000292568"/>
    </source>
</evidence>
<dbReference type="Proteomes" id="UP000292568">
    <property type="component" value="Unassembled WGS sequence"/>
</dbReference>
<accession>A0A4Q5A3P0</accession>
<dbReference type="EMBL" id="RYUH01000003">
    <property type="protein sequence ID" value="RYQ12524.1"/>
    <property type="molecule type" value="Genomic_DNA"/>
</dbReference>
<dbReference type="InterPro" id="IPR001387">
    <property type="entry name" value="Cro/C1-type_HTH"/>
</dbReference>
<dbReference type="CDD" id="cd00093">
    <property type="entry name" value="HTH_XRE"/>
    <property type="match status" value="1"/>
</dbReference>
<dbReference type="PROSITE" id="PS50943">
    <property type="entry name" value="HTH_CROC1"/>
    <property type="match status" value="1"/>
</dbReference>